<dbReference type="EMBL" id="QGGO01000006">
    <property type="protein sequence ID" value="PWK27582.1"/>
    <property type="molecule type" value="Genomic_DNA"/>
</dbReference>
<accession>A0A316EAY5</accession>
<reference evidence="3 4" key="1">
    <citation type="submission" date="2018-05" db="EMBL/GenBank/DDBJ databases">
        <title>Genomic Encyclopedia of Archaeal and Bacterial Type Strains, Phase II (KMG-II): from individual species to whole genera.</title>
        <authorList>
            <person name="Goeker M."/>
        </authorList>
    </citation>
    <scope>NUCLEOTIDE SEQUENCE [LARGE SCALE GENOMIC DNA]</scope>
    <source>
        <strain evidence="3 4">DSM 22214</strain>
    </source>
</reference>
<evidence type="ECO:0000256" key="1">
    <source>
        <dbReference type="SAM" id="Phobius"/>
    </source>
</evidence>
<evidence type="ECO:0000313" key="4">
    <source>
        <dbReference type="Proteomes" id="UP000245489"/>
    </source>
</evidence>
<dbReference type="RefSeq" id="WP_109742235.1">
    <property type="nucleotide sequence ID" value="NZ_QGGO01000006.1"/>
</dbReference>
<protein>
    <submittedName>
        <fullName evidence="3">HupE/UreJ protein</fullName>
    </submittedName>
</protein>
<sequence length="401" mass="45226">MKYIKLIFGLLIILCLANNNGFSHPMPNSVVVLNIHEKNISGEIQIPLSELQTAIGMGVNDNSQNLIGRLGDTLRAYLLKHIRPKSFDGKPWTTQLGEMTVLEIKSKLTGDYKELVVEFTMSPPQFYDLRNFYFDYDAVLHQVASHKILISIKQDWQQGIVSEDSTFQDVGVISLDVPTGKIFPFQISLQQGSAWKGFKNMVSLGIRHIVDGTDHILFLLTLLLPAMLLVEDKQWGRFSGNKSSLLNLLKIVTAFTIGHSLTLFLGTIQWLSFPSKPIEILIAITILISAFHAFRPIYPKKEILIAGGFGLIHGLAFAETLTNLQLSTKQMILSIFGFNIGIELMQLFIILLVFPILIVLSKTPYYKLFRQVGAIMMIIFALAWMVERIQEKPNFITQMIN</sequence>
<keyword evidence="1" id="KW-1133">Transmembrane helix</keyword>
<dbReference type="OrthoDB" id="9808870at2"/>
<keyword evidence="1" id="KW-0812">Transmembrane</keyword>
<dbReference type="Proteomes" id="UP000245489">
    <property type="component" value="Unassembled WGS sequence"/>
</dbReference>
<dbReference type="AlphaFoldDB" id="A0A316EAY5"/>
<comment type="caution">
    <text evidence="3">The sequence shown here is derived from an EMBL/GenBank/DDBJ whole genome shotgun (WGS) entry which is preliminary data.</text>
</comment>
<evidence type="ECO:0000256" key="2">
    <source>
        <dbReference type="SAM" id="SignalP"/>
    </source>
</evidence>
<feature type="chain" id="PRO_5016347918" evidence="2">
    <location>
        <begin position="26"/>
        <end position="401"/>
    </location>
</feature>
<feature type="transmembrane region" description="Helical" evidence="1">
    <location>
        <begin position="368"/>
        <end position="386"/>
    </location>
</feature>
<keyword evidence="4" id="KW-1185">Reference proteome</keyword>
<feature type="transmembrane region" description="Helical" evidence="1">
    <location>
        <begin position="212"/>
        <end position="230"/>
    </location>
</feature>
<keyword evidence="1" id="KW-0472">Membrane</keyword>
<feature type="signal peptide" evidence="2">
    <location>
        <begin position="1"/>
        <end position="25"/>
    </location>
</feature>
<evidence type="ECO:0000313" key="3">
    <source>
        <dbReference type="EMBL" id="PWK27582.1"/>
    </source>
</evidence>
<dbReference type="Pfam" id="PF13795">
    <property type="entry name" value="HupE_UreJ_2"/>
    <property type="match status" value="1"/>
</dbReference>
<name>A0A316EAY5_9BACT</name>
<feature type="transmembrane region" description="Helical" evidence="1">
    <location>
        <begin position="332"/>
        <end position="361"/>
    </location>
</feature>
<keyword evidence="2" id="KW-0732">Signal</keyword>
<dbReference type="InterPro" id="IPR032809">
    <property type="entry name" value="Put_HupE_UreJ"/>
</dbReference>
<feature type="transmembrane region" description="Helical" evidence="1">
    <location>
        <begin position="277"/>
        <end position="294"/>
    </location>
</feature>
<feature type="transmembrane region" description="Helical" evidence="1">
    <location>
        <begin position="251"/>
        <end position="271"/>
    </location>
</feature>
<proteinExistence type="predicted"/>
<gene>
    <name evidence="3" type="ORF">LV89_01473</name>
</gene>
<organism evidence="3 4">
    <name type="scientific">Arcicella aurantiaca</name>
    <dbReference type="NCBI Taxonomy" id="591202"/>
    <lineage>
        <taxon>Bacteria</taxon>
        <taxon>Pseudomonadati</taxon>
        <taxon>Bacteroidota</taxon>
        <taxon>Cytophagia</taxon>
        <taxon>Cytophagales</taxon>
        <taxon>Flectobacillaceae</taxon>
        <taxon>Arcicella</taxon>
    </lineage>
</organism>